<evidence type="ECO:0000313" key="2">
    <source>
        <dbReference type="EMBL" id="PVE58772.1"/>
    </source>
</evidence>
<organism evidence="2 3">
    <name type="scientific">Microbacterium testaceum</name>
    <name type="common">Aureobacterium testaceum</name>
    <name type="synonym">Brevibacterium testaceum</name>
    <dbReference type="NCBI Taxonomy" id="2033"/>
    <lineage>
        <taxon>Bacteria</taxon>
        <taxon>Bacillati</taxon>
        <taxon>Actinomycetota</taxon>
        <taxon>Actinomycetes</taxon>
        <taxon>Micrococcales</taxon>
        <taxon>Microbacteriaceae</taxon>
        <taxon>Microbacterium</taxon>
    </lineage>
</organism>
<dbReference type="Proteomes" id="UP000244649">
    <property type="component" value="Unassembled WGS sequence"/>
</dbReference>
<name>A0A2T7VPR6_MICTE</name>
<dbReference type="AlphaFoldDB" id="A0A2T7VPR6"/>
<sequence>MLDGHLRLEVVQELHEEGWWPEATVPVVMVEADEDMATYLRIVLNRTQEFQRWNYDTINQFIDQHPQLRPLYEPFGLYTEAVLPETFWHNTALTFPRPHPLKGQVYDPETMTLPQWAEHTGAVHRHEQAEKAATPLKQPGDHAPVFSKRWASTDLLPIHDVQAAVRENTLKMREVAETITRNYDEKRRTEKVAKGEDWQTSRRKR</sequence>
<reference evidence="2 3" key="1">
    <citation type="submission" date="2018-04" db="EMBL/GenBank/DDBJ databases">
        <authorList>
            <person name="Go L.Y."/>
            <person name="Mitchell J.A."/>
        </authorList>
    </citation>
    <scope>NUCLEOTIDE SEQUENCE [LARGE SCALE GENOMIC DNA]</scope>
    <source>
        <strain evidence="2 3">TPD7010</strain>
    </source>
</reference>
<gene>
    <name evidence="2" type="ORF">DC432_15790</name>
</gene>
<feature type="region of interest" description="Disordered" evidence="1">
    <location>
        <begin position="182"/>
        <end position="205"/>
    </location>
</feature>
<evidence type="ECO:0008006" key="4">
    <source>
        <dbReference type="Google" id="ProtNLM"/>
    </source>
</evidence>
<protein>
    <recommendedName>
        <fullName evidence="4">ParB/Sulfiredoxin domain-containing protein</fullName>
    </recommendedName>
</protein>
<dbReference type="EMBL" id="QDFT01000083">
    <property type="protein sequence ID" value="PVE58772.1"/>
    <property type="molecule type" value="Genomic_DNA"/>
</dbReference>
<evidence type="ECO:0000313" key="3">
    <source>
        <dbReference type="Proteomes" id="UP000244649"/>
    </source>
</evidence>
<accession>A0A2T7VPR6</accession>
<comment type="caution">
    <text evidence="2">The sequence shown here is derived from an EMBL/GenBank/DDBJ whole genome shotgun (WGS) entry which is preliminary data.</text>
</comment>
<proteinExistence type="predicted"/>
<feature type="region of interest" description="Disordered" evidence="1">
    <location>
        <begin position="122"/>
        <end position="143"/>
    </location>
</feature>
<evidence type="ECO:0000256" key="1">
    <source>
        <dbReference type="SAM" id="MobiDB-lite"/>
    </source>
</evidence>